<accession>A0A5B7DS61</accession>
<reference evidence="1 2" key="1">
    <citation type="submission" date="2019-05" db="EMBL/GenBank/DDBJ databases">
        <title>Another draft genome of Portunus trituberculatus and its Hox gene families provides insights of decapod evolution.</title>
        <authorList>
            <person name="Jeong J.-H."/>
            <person name="Song I."/>
            <person name="Kim S."/>
            <person name="Choi T."/>
            <person name="Kim D."/>
            <person name="Ryu S."/>
            <person name="Kim W."/>
        </authorList>
    </citation>
    <scope>NUCLEOTIDE SEQUENCE [LARGE SCALE GENOMIC DNA]</scope>
    <source>
        <tissue evidence="1">Muscle</tissue>
    </source>
</reference>
<sequence>MGAGLRAGVGQPLMASRVTGYSSNHATATVLTELHTSLSHPAHYHMTHDDLFNTQLCQLLEKLISSLPRIYHVLASIT</sequence>
<keyword evidence="2" id="KW-1185">Reference proteome</keyword>
<evidence type="ECO:0000313" key="1">
    <source>
        <dbReference type="EMBL" id="MPC23843.1"/>
    </source>
</evidence>
<protein>
    <submittedName>
        <fullName evidence="1">Uncharacterized protein</fullName>
    </submittedName>
</protein>
<evidence type="ECO:0000313" key="2">
    <source>
        <dbReference type="Proteomes" id="UP000324222"/>
    </source>
</evidence>
<proteinExistence type="predicted"/>
<dbReference type="EMBL" id="VSRR010001259">
    <property type="protein sequence ID" value="MPC23843.1"/>
    <property type="molecule type" value="Genomic_DNA"/>
</dbReference>
<organism evidence="1 2">
    <name type="scientific">Portunus trituberculatus</name>
    <name type="common">Swimming crab</name>
    <name type="synonym">Neptunus trituberculatus</name>
    <dbReference type="NCBI Taxonomy" id="210409"/>
    <lineage>
        <taxon>Eukaryota</taxon>
        <taxon>Metazoa</taxon>
        <taxon>Ecdysozoa</taxon>
        <taxon>Arthropoda</taxon>
        <taxon>Crustacea</taxon>
        <taxon>Multicrustacea</taxon>
        <taxon>Malacostraca</taxon>
        <taxon>Eumalacostraca</taxon>
        <taxon>Eucarida</taxon>
        <taxon>Decapoda</taxon>
        <taxon>Pleocyemata</taxon>
        <taxon>Brachyura</taxon>
        <taxon>Eubrachyura</taxon>
        <taxon>Portunoidea</taxon>
        <taxon>Portunidae</taxon>
        <taxon>Portuninae</taxon>
        <taxon>Portunus</taxon>
    </lineage>
</organism>
<dbReference type="AlphaFoldDB" id="A0A5B7DS61"/>
<comment type="caution">
    <text evidence="1">The sequence shown here is derived from an EMBL/GenBank/DDBJ whole genome shotgun (WGS) entry which is preliminary data.</text>
</comment>
<gene>
    <name evidence="1" type="ORF">E2C01_016910</name>
</gene>
<dbReference type="Proteomes" id="UP000324222">
    <property type="component" value="Unassembled WGS sequence"/>
</dbReference>
<name>A0A5B7DS61_PORTR</name>